<keyword evidence="2" id="KW-1185">Reference proteome</keyword>
<evidence type="ECO:0000313" key="1">
    <source>
        <dbReference type="EMBL" id="PON38048.1"/>
    </source>
</evidence>
<dbReference type="EMBL" id="JXTB01000507">
    <property type="protein sequence ID" value="PON38048.1"/>
    <property type="molecule type" value="Genomic_DNA"/>
</dbReference>
<sequence length="69" mass="7553">MEKNELLRGSGFGLSLRNRAEKEVVDLESPSLMLKSAGETSGLGTSGILRNRAVGIFGTEDQRRRIEAF</sequence>
<organism evidence="1 2">
    <name type="scientific">Parasponia andersonii</name>
    <name type="common">Sponia andersonii</name>
    <dbReference type="NCBI Taxonomy" id="3476"/>
    <lineage>
        <taxon>Eukaryota</taxon>
        <taxon>Viridiplantae</taxon>
        <taxon>Streptophyta</taxon>
        <taxon>Embryophyta</taxon>
        <taxon>Tracheophyta</taxon>
        <taxon>Spermatophyta</taxon>
        <taxon>Magnoliopsida</taxon>
        <taxon>eudicotyledons</taxon>
        <taxon>Gunneridae</taxon>
        <taxon>Pentapetalae</taxon>
        <taxon>rosids</taxon>
        <taxon>fabids</taxon>
        <taxon>Rosales</taxon>
        <taxon>Cannabaceae</taxon>
        <taxon>Parasponia</taxon>
    </lineage>
</organism>
<protein>
    <submittedName>
        <fullName evidence="1">Uncharacterized protein</fullName>
    </submittedName>
</protein>
<name>A0A2P5ANB2_PARAD</name>
<dbReference type="AlphaFoldDB" id="A0A2P5ANB2"/>
<gene>
    <name evidence="1" type="ORF">PanWU01x14_315500</name>
</gene>
<evidence type="ECO:0000313" key="2">
    <source>
        <dbReference type="Proteomes" id="UP000237105"/>
    </source>
</evidence>
<reference evidence="2" key="1">
    <citation type="submission" date="2016-06" db="EMBL/GenBank/DDBJ databases">
        <title>Parallel loss of symbiosis genes in relatives of nitrogen-fixing non-legume Parasponia.</title>
        <authorList>
            <person name="Van Velzen R."/>
            <person name="Holmer R."/>
            <person name="Bu F."/>
            <person name="Rutten L."/>
            <person name="Van Zeijl A."/>
            <person name="Liu W."/>
            <person name="Santuari L."/>
            <person name="Cao Q."/>
            <person name="Sharma T."/>
            <person name="Shen D."/>
            <person name="Roswanjaya Y."/>
            <person name="Wardhani T."/>
            <person name="Kalhor M.S."/>
            <person name="Jansen J."/>
            <person name="Van den Hoogen J."/>
            <person name="Gungor B."/>
            <person name="Hartog M."/>
            <person name="Hontelez J."/>
            <person name="Verver J."/>
            <person name="Yang W.-C."/>
            <person name="Schijlen E."/>
            <person name="Repin R."/>
            <person name="Schilthuizen M."/>
            <person name="Schranz E."/>
            <person name="Heidstra R."/>
            <person name="Miyata K."/>
            <person name="Fedorova E."/>
            <person name="Kohlen W."/>
            <person name="Bisseling T."/>
            <person name="Smit S."/>
            <person name="Geurts R."/>
        </authorList>
    </citation>
    <scope>NUCLEOTIDE SEQUENCE [LARGE SCALE GENOMIC DNA]</scope>
    <source>
        <strain evidence="2">cv. WU1-14</strain>
    </source>
</reference>
<proteinExistence type="predicted"/>
<dbReference type="Proteomes" id="UP000237105">
    <property type="component" value="Unassembled WGS sequence"/>
</dbReference>
<accession>A0A2P5ANB2</accession>
<comment type="caution">
    <text evidence="1">The sequence shown here is derived from an EMBL/GenBank/DDBJ whole genome shotgun (WGS) entry which is preliminary data.</text>
</comment>